<evidence type="ECO:0000313" key="1">
    <source>
        <dbReference type="EMBL" id="KAD5803021.1"/>
    </source>
</evidence>
<name>A0A5N6P2Z9_9ASTR</name>
<sequence length="129" mass="13923">MGAPPSEIGAIVAGMDTTLNTGPGETVVVIECGGVVAEFEDVVVKTYHREGWEVGVVGGLMLQSIAGKINGRTINRVTVRGMAWSQDERCASSLSIIDTEEMFQHLLQIHPSAFIMKKCLVENGKHIKK</sequence>
<keyword evidence="2" id="KW-1185">Reference proteome</keyword>
<evidence type="ECO:0000313" key="2">
    <source>
        <dbReference type="Proteomes" id="UP000326396"/>
    </source>
</evidence>
<gene>
    <name evidence="1" type="ORF">E3N88_14381</name>
</gene>
<comment type="caution">
    <text evidence="1">The sequence shown here is derived from an EMBL/GenBank/DDBJ whole genome shotgun (WGS) entry which is preliminary data.</text>
</comment>
<dbReference type="AlphaFoldDB" id="A0A5N6P2Z9"/>
<accession>A0A5N6P2Z9</accession>
<organism evidence="1 2">
    <name type="scientific">Mikania micrantha</name>
    <name type="common">bitter vine</name>
    <dbReference type="NCBI Taxonomy" id="192012"/>
    <lineage>
        <taxon>Eukaryota</taxon>
        <taxon>Viridiplantae</taxon>
        <taxon>Streptophyta</taxon>
        <taxon>Embryophyta</taxon>
        <taxon>Tracheophyta</taxon>
        <taxon>Spermatophyta</taxon>
        <taxon>Magnoliopsida</taxon>
        <taxon>eudicotyledons</taxon>
        <taxon>Gunneridae</taxon>
        <taxon>Pentapetalae</taxon>
        <taxon>asterids</taxon>
        <taxon>campanulids</taxon>
        <taxon>Asterales</taxon>
        <taxon>Asteraceae</taxon>
        <taxon>Asteroideae</taxon>
        <taxon>Heliantheae alliance</taxon>
        <taxon>Eupatorieae</taxon>
        <taxon>Mikania</taxon>
    </lineage>
</organism>
<dbReference type="EMBL" id="SZYD01000007">
    <property type="protein sequence ID" value="KAD5803021.1"/>
    <property type="molecule type" value="Genomic_DNA"/>
</dbReference>
<protein>
    <submittedName>
        <fullName evidence="1">Uncharacterized protein</fullName>
    </submittedName>
</protein>
<dbReference type="Proteomes" id="UP000326396">
    <property type="component" value="Linkage Group LG15"/>
</dbReference>
<proteinExistence type="predicted"/>
<reference evidence="1 2" key="1">
    <citation type="submission" date="2019-05" db="EMBL/GenBank/DDBJ databases">
        <title>Mikania micrantha, genome provides insights into the molecular mechanism of rapid growth.</title>
        <authorList>
            <person name="Liu B."/>
        </authorList>
    </citation>
    <scope>NUCLEOTIDE SEQUENCE [LARGE SCALE GENOMIC DNA]</scope>
    <source>
        <strain evidence="1">NLD-2019</strain>
        <tissue evidence="1">Leaf</tissue>
    </source>
</reference>